<dbReference type="UniPathway" id="UPA00143"/>
<dbReference type="Proteomes" id="UP000305948">
    <property type="component" value="Unassembled WGS sequence"/>
</dbReference>
<dbReference type="PANTHER" id="PTHR12874">
    <property type="entry name" value="F-BOX ONLY PROTEIN 48-RELATED"/>
    <property type="match status" value="1"/>
</dbReference>
<dbReference type="Pfam" id="PF12937">
    <property type="entry name" value="F-box-like"/>
    <property type="match status" value="1"/>
</dbReference>
<name>A0A5C3N8J3_9AGAM</name>
<evidence type="ECO:0000256" key="4">
    <source>
        <dbReference type="ARBA" id="ARBA00022490"/>
    </source>
</evidence>
<organism evidence="9 10">
    <name type="scientific">Heliocybe sulcata</name>
    <dbReference type="NCBI Taxonomy" id="5364"/>
    <lineage>
        <taxon>Eukaryota</taxon>
        <taxon>Fungi</taxon>
        <taxon>Dikarya</taxon>
        <taxon>Basidiomycota</taxon>
        <taxon>Agaricomycotina</taxon>
        <taxon>Agaricomycetes</taxon>
        <taxon>Gloeophyllales</taxon>
        <taxon>Gloeophyllaceae</taxon>
        <taxon>Heliocybe</taxon>
    </lineage>
</organism>
<evidence type="ECO:0000256" key="6">
    <source>
        <dbReference type="ARBA" id="ARBA00022803"/>
    </source>
</evidence>
<dbReference type="PROSITE" id="PS50181">
    <property type="entry name" value="FBOX"/>
    <property type="match status" value="1"/>
</dbReference>
<dbReference type="InterPro" id="IPR036047">
    <property type="entry name" value="F-box-like_dom_sf"/>
</dbReference>
<sequence length="489" mass="55048">MQRPPPKVTEEEPEELKRFREAWKAEVQQKRAQTHTVQSAVPSGSHDASAHAVSGPGPADDRAKEKRRESLSASPERHYTAGGKHAARTLSPKPGPSSETPAGHAIVSSHLPPLGDTLQSAVDMYRRAIEHEQGGDLDEALRLYRQAFRIDDHVDKAYRKAEKLEELRLQTKQAAAGGAPAISTASDVASSEVIIDGKALDLSVLSISADTKGTHGVEGIVTGKLADLLETFSKDLGFEPEDENQKLHMRKLPDELLVQVLRCLDHTSIERFALVNKKARIISLDTAIWRDFVYETYKPPQVPRESYMKTLMQTYRYDYRRTYVEQPRVRMDGVYIAVCHYVRAGLSQNAWVNISHLITFHRFLRFFPNGQVISLLANEEMSPQQVIPLLKSSLRMKGTTIGNWRLEGTTVYITDLIDPSSLDPGASYSSKRYAFQMTLSLRSRPLGRWNKLDMAAYETVNLETGETELLPLKHDRPFWFSKVKSYATH</sequence>
<evidence type="ECO:0000256" key="5">
    <source>
        <dbReference type="ARBA" id="ARBA00022786"/>
    </source>
</evidence>
<evidence type="ECO:0000256" key="2">
    <source>
        <dbReference type="ARBA" id="ARBA00004906"/>
    </source>
</evidence>
<feature type="region of interest" description="Disordered" evidence="7">
    <location>
        <begin position="21"/>
        <end position="113"/>
    </location>
</feature>
<feature type="non-terminal residue" evidence="9">
    <location>
        <position position="1"/>
    </location>
</feature>
<evidence type="ECO:0000256" key="1">
    <source>
        <dbReference type="ARBA" id="ARBA00004496"/>
    </source>
</evidence>
<evidence type="ECO:0000313" key="10">
    <source>
        <dbReference type="Proteomes" id="UP000305948"/>
    </source>
</evidence>
<dbReference type="GO" id="GO:0005737">
    <property type="term" value="C:cytoplasm"/>
    <property type="evidence" value="ECO:0007669"/>
    <property type="project" value="UniProtKB-SubCell"/>
</dbReference>
<evidence type="ECO:0000313" key="9">
    <source>
        <dbReference type="EMBL" id="TFK53425.1"/>
    </source>
</evidence>
<dbReference type="InterPro" id="IPR036181">
    <property type="entry name" value="MIT_dom_sf"/>
</dbReference>
<dbReference type="GO" id="GO:0019005">
    <property type="term" value="C:SCF ubiquitin ligase complex"/>
    <property type="evidence" value="ECO:0007669"/>
    <property type="project" value="TreeGrafter"/>
</dbReference>
<reference evidence="9 10" key="1">
    <citation type="journal article" date="2019" name="Nat. Ecol. Evol.">
        <title>Megaphylogeny resolves global patterns of mushroom evolution.</title>
        <authorList>
            <person name="Varga T."/>
            <person name="Krizsan K."/>
            <person name="Foldi C."/>
            <person name="Dima B."/>
            <person name="Sanchez-Garcia M."/>
            <person name="Sanchez-Ramirez S."/>
            <person name="Szollosi G.J."/>
            <person name="Szarkandi J.G."/>
            <person name="Papp V."/>
            <person name="Albert L."/>
            <person name="Andreopoulos W."/>
            <person name="Angelini C."/>
            <person name="Antonin V."/>
            <person name="Barry K.W."/>
            <person name="Bougher N.L."/>
            <person name="Buchanan P."/>
            <person name="Buyck B."/>
            <person name="Bense V."/>
            <person name="Catcheside P."/>
            <person name="Chovatia M."/>
            <person name="Cooper J."/>
            <person name="Damon W."/>
            <person name="Desjardin D."/>
            <person name="Finy P."/>
            <person name="Geml J."/>
            <person name="Haridas S."/>
            <person name="Hughes K."/>
            <person name="Justo A."/>
            <person name="Karasinski D."/>
            <person name="Kautmanova I."/>
            <person name="Kiss B."/>
            <person name="Kocsube S."/>
            <person name="Kotiranta H."/>
            <person name="LaButti K.M."/>
            <person name="Lechner B.E."/>
            <person name="Liimatainen K."/>
            <person name="Lipzen A."/>
            <person name="Lukacs Z."/>
            <person name="Mihaltcheva S."/>
            <person name="Morgado L.N."/>
            <person name="Niskanen T."/>
            <person name="Noordeloos M.E."/>
            <person name="Ohm R.A."/>
            <person name="Ortiz-Santana B."/>
            <person name="Ovrebo C."/>
            <person name="Racz N."/>
            <person name="Riley R."/>
            <person name="Savchenko A."/>
            <person name="Shiryaev A."/>
            <person name="Soop K."/>
            <person name="Spirin V."/>
            <person name="Szebenyi C."/>
            <person name="Tomsovsky M."/>
            <person name="Tulloss R.E."/>
            <person name="Uehling J."/>
            <person name="Grigoriev I.V."/>
            <person name="Vagvolgyi C."/>
            <person name="Papp T."/>
            <person name="Martin F.M."/>
            <person name="Miettinen O."/>
            <person name="Hibbett D.S."/>
            <person name="Nagy L.G."/>
        </authorList>
    </citation>
    <scope>NUCLEOTIDE SEQUENCE [LARGE SCALE GENOMIC DNA]</scope>
    <source>
        <strain evidence="9 10">OMC1185</strain>
    </source>
</reference>
<dbReference type="InterPro" id="IPR001810">
    <property type="entry name" value="F-box_dom"/>
</dbReference>
<comment type="subcellular location">
    <subcellularLocation>
        <location evidence="1">Cytoplasm</location>
    </subcellularLocation>
</comment>
<dbReference type="InterPro" id="IPR045464">
    <property type="entry name" value="Hrt3/FBXO9_C"/>
</dbReference>
<gene>
    <name evidence="9" type="ORF">OE88DRAFT_1655559</name>
</gene>
<dbReference type="Pfam" id="PF19270">
    <property type="entry name" value="FBO_C"/>
    <property type="match status" value="1"/>
</dbReference>
<evidence type="ECO:0000256" key="7">
    <source>
        <dbReference type="SAM" id="MobiDB-lite"/>
    </source>
</evidence>
<dbReference type="GO" id="GO:0031146">
    <property type="term" value="P:SCF-dependent proteasomal ubiquitin-dependent protein catabolic process"/>
    <property type="evidence" value="ECO:0007669"/>
    <property type="project" value="TreeGrafter"/>
</dbReference>
<dbReference type="AlphaFoldDB" id="A0A5C3N8J3"/>
<keyword evidence="6" id="KW-0802">TPR repeat</keyword>
<dbReference type="PANTHER" id="PTHR12874:SF9">
    <property type="entry name" value="F-BOX ONLY PROTEIN 48"/>
    <property type="match status" value="1"/>
</dbReference>
<dbReference type="STRING" id="5364.A0A5C3N8J3"/>
<keyword evidence="4" id="KW-0963">Cytoplasm</keyword>
<feature type="compositionally biased region" description="Basic and acidic residues" evidence="7">
    <location>
        <begin position="59"/>
        <end position="79"/>
    </location>
</feature>
<feature type="compositionally biased region" description="Polar residues" evidence="7">
    <location>
        <begin position="30"/>
        <end position="42"/>
    </location>
</feature>
<dbReference type="SUPFAM" id="SSF116846">
    <property type="entry name" value="MIT domain"/>
    <property type="match status" value="1"/>
</dbReference>
<accession>A0A5C3N8J3</accession>
<proteinExistence type="predicted"/>
<evidence type="ECO:0000259" key="8">
    <source>
        <dbReference type="PROSITE" id="PS50181"/>
    </source>
</evidence>
<feature type="domain" description="F-box" evidence="8">
    <location>
        <begin position="246"/>
        <end position="292"/>
    </location>
</feature>
<dbReference type="GO" id="GO:0016567">
    <property type="term" value="P:protein ubiquitination"/>
    <property type="evidence" value="ECO:0007669"/>
    <property type="project" value="UniProtKB-UniPathway"/>
</dbReference>
<keyword evidence="5" id="KW-0833">Ubl conjugation pathway</keyword>
<dbReference type="EMBL" id="ML213507">
    <property type="protein sequence ID" value="TFK53425.1"/>
    <property type="molecule type" value="Genomic_DNA"/>
</dbReference>
<dbReference type="SUPFAM" id="SSF81383">
    <property type="entry name" value="F-box domain"/>
    <property type="match status" value="1"/>
</dbReference>
<comment type="pathway">
    <text evidence="2">Protein modification; protein ubiquitination.</text>
</comment>
<dbReference type="OrthoDB" id="2117972at2759"/>
<keyword evidence="10" id="KW-1185">Reference proteome</keyword>
<protein>
    <recommendedName>
        <fullName evidence="3">F-box only protein 9</fullName>
    </recommendedName>
</protein>
<dbReference type="Gene3D" id="1.20.1280.50">
    <property type="match status" value="1"/>
</dbReference>
<evidence type="ECO:0000256" key="3">
    <source>
        <dbReference type="ARBA" id="ARBA00019775"/>
    </source>
</evidence>